<dbReference type="EMBL" id="RARA01000020">
    <property type="protein sequence ID" value="ROT47598.1"/>
    <property type="molecule type" value="Genomic_DNA"/>
</dbReference>
<proteinExistence type="predicted"/>
<name>A0A3N2QCT8_9BACT</name>
<dbReference type="Proteomes" id="UP000270927">
    <property type="component" value="Unassembled WGS sequence"/>
</dbReference>
<keyword evidence="2" id="KW-1185">Reference proteome</keyword>
<protein>
    <submittedName>
        <fullName evidence="1">Uncharacterized protein</fullName>
    </submittedName>
</protein>
<accession>A0A3N2QCT8</accession>
<organism evidence="1 2">
    <name type="scientific">Candidatus Cardinium hertigii</name>
    <dbReference type="NCBI Taxonomy" id="247481"/>
    <lineage>
        <taxon>Bacteria</taxon>
        <taxon>Pseudomonadati</taxon>
        <taxon>Bacteroidota</taxon>
        <taxon>Cytophagia</taxon>
        <taxon>Cytophagales</taxon>
        <taxon>Amoebophilaceae</taxon>
        <taxon>Candidatus Cardinium</taxon>
    </lineage>
</organism>
<dbReference type="AlphaFoldDB" id="A0A3N2QCT8"/>
<reference evidence="1 2" key="1">
    <citation type="submission" date="2018-09" db="EMBL/GenBank/DDBJ databases">
        <title>Comparative Genomics of Wolbachia-Cardinium Dual Endosymbiosis in a Plant-Parasitic Nematode.</title>
        <authorList>
            <person name="Brown A.M.V."/>
            <person name="Wasala S.K."/>
            <person name="Howe D.K."/>
            <person name="Peetz A.B."/>
            <person name="Zasada I.A."/>
            <person name="Denver D.R."/>
        </authorList>
    </citation>
    <scope>NUCLEOTIDE SEQUENCE [LARGE SCALE GENOMIC DNA]</scope>
    <source>
        <strain evidence="1 2">Pp_1</strain>
    </source>
</reference>
<evidence type="ECO:0000313" key="2">
    <source>
        <dbReference type="Proteomes" id="UP000270927"/>
    </source>
</evidence>
<comment type="caution">
    <text evidence="1">The sequence shown here is derived from an EMBL/GenBank/DDBJ whole genome shotgun (WGS) entry which is preliminary data.</text>
</comment>
<evidence type="ECO:0000313" key="1">
    <source>
        <dbReference type="EMBL" id="ROT47598.1"/>
    </source>
</evidence>
<sequence length="116" mass="13339">MIMQSKKKDPINPKLQAAIDLLLEGGADLSTIFCQEGLLKVLTKNIVERPLVAELDDHLGYSKYSRNEFDNSRKGTKNLLMYFFVLYLYFTSLKEVNEYKLKIKNSALTLVSFIKI</sequence>
<gene>
    <name evidence="1" type="ORF">EDM02_01680</name>
</gene>